<evidence type="ECO:0000256" key="3">
    <source>
        <dbReference type="ARBA" id="ARBA00023239"/>
    </source>
</evidence>
<dbReference type="PIRSF" id="PIRSF006181">
    <property type="entry name" value="EbsC_YbaK"/>
    <property type="match status" value="1"/>
</dbReference>
<evidence type="ECO:0000259" key="5">
    <source>
        <dbReference type="Pfam" id="PF04073"/>
    </source>
</evidence>
<evidence type="ECO:0000313" key="7">
    <source>
        <dbReference type="Proteomes" id="UP001499974"/>
    </source>
</evidence>
<keyword evidence="7" id="KW-1185">Reference proteome</keyword>
<dbReference type="SUPFAM" id="SSF55826">
    <property type="entry name" value="YbaK/ProRS associated domain"/>
    <property type="match status" value="1"/>
</dbReference>
<organism evidence="6 7">
    <name type="scientific">Nocardioides conyzicola</name>
    <dbReference type="NCBI Taxonomy" id="1651781"/>
    <lineage>
        <taxon>Bacteria</taxon>
        <taxon>Bacillati</taxon>
        <taxon>Actinomycetota</taxon>
        <taxon>Actinomycetes</taxon>
        <taxon>Propionibacteriales</taxon>
        <taxon>Nocardioidaceae</taxon>
        <taxon>Nocardioides</taxon>
    </lineage>
</organism>
<dbReference type="Proteomes" id="UP001499974">
    <property type="component" value="Unassembled WGS sequence"/>
</dbReference>
<reference evidence="7" key="1">
    <citation type="journal article" date="2019" name="Int. J. Syst. Evol. Microbiol.">
        <title>The Global Catalogue of Microorganisms (GCM) 10K type strain sequencing project: providing services to taxonomists for standard genome sequencing and annotation.</title>
        <authorList>
            <consortium name="The Broad Institute Genomics Platform"/>
            <consortium name="The Broad Institute Genome Sequencing Center for Infectious Disease"/>
            <person name="Wu L."/>
            <person name="Ma J."/>
        </authorList>
    </citation>
    <scope>NUCLEOTIDE SEQUENCE [LARGE SCALE GENOMIC DNA]</scope>
    <source>
        <strain evidence="7">JCM 18531</strain>
    </source>
</reference>
<comment type="similarity">
    <text evidence="1 4">Belongs to the prolyl-tRNA editing family. YbaK/EbsC subfamily.</text>
</comment>
<dbReference type="InterPro" id="IPR007214">
    <property type="entry name" value="YbaK/aa-tRNA-synth-assoc-dom"/>
</dbReference>
<accession>A0ABP8Y6R7</accession>
<dbReference type="InterPro" id="IPR036754">
    <property type="entry name" value="YbaK/aa-tRNA-synt-asso_dom_sf"/>
</dbReference>
<evidence type="ECO:0000313" key="6">
    <source>
        <dbReference type="EMBL" id="GAA4721099.1"/>
    </source>
</evidence>
<gene>
    <name evidence="6" type="primary">ybaK</name>
    <name evidence="6" type="ORF">GCM10023349_46780</name>
</gene>
<evidence type="ECO:0000256" key="4">
    <source>
        <dbReference type="PIRNR" id="PIRNR006181"/>
    </source>
</evidence>
<dbReference type="EMBL" id="BAABKM010000005">
    <property type="protein sequence ID" value="GAA4721099.1"/>
    <property type="molecule type" value="Genomic_DNA"/>
</dbReference>
<dbReference type="PANTHER" id="PTHR30411">
    <property type="entry name" value="CYTOPLASMIC PROTEIN"/>
    <property type="match status" value="1"/>
</dbReference>
<dbReference type="PANTHER" id="PTHR30411:SF0">
    <property type="entry name" value="CYS-TRNA(PRO)_CYS-TRNA(CYS) DEACYLASE YBAK"/>
    <property type="match status" value="1"/>
</dbReference>
<dbReference type="RefSeq" id="WP_345524323.1">
    <property type="nucleotide sequence ID" value="NZ_BAABKM010000005.1"/>
</dbReference>
<proteinExistence type="inferred from homology"/>
<dbReference type="InterPro" id="IPR004369">
    <property type="entry name" value="Prolyl-tRNA_editing_YbaK/EbsC"/>
</dbReference>
<comment type="caution">
    <text evidence="6">The sequence shown here is derived from an EMBL/GenBank/DDBJ whole genome shotgun (WGS) entry which is preliminary data.</text>
</comment>
<sequence length="161" mass="16693">MARRPTGGTPATVALSRAGIEFTLHEYHHDPRAESYGLEAAEALGVELGRVFKTLMSSVDGVLTVGIVPVSGQLNLKSLARAVGGSKAAMADLAAAERATGYVAGGISPIGQKRAHPTVLDRSASTHATIFVSAGRRGLDLEISPDDLVRVTRAIVAPIGR</sequence>
<keyword evidence="3 4" id="KW-0456">Lyase</keyword>
<feature type="domain" description="YbaK/aminoacyl-tRNA synthetase-associated" evidence="5">
    <location>
        <begin position="39"/>
        <end position="150"/>
    </location>
</feature>
<dbReference type="EC" id="4.2.-.-" evidence="4"/>
<dbReference type="CDD" id="cd00002">
    <property type="entry name" value="YbaK_deacylase"/>
    <property type="match status" value="1"/>
</dbReference>
<dbReference type="NCBIfam" id="TIGR00011">
    <property type="entry name" value="YbaK_EbsC"/>
    <property type="match status" value="1"/>
</dbReference>
<evidence type="ECO:0000256" key="1">
    <source>
        <dbReference type="ARBA" id="ARBA00009798"/>
    </source>
</evidence>
<evidence type="ECO:0000256" key="2">
    <source>
        <dbReference type="ARBA" id="ARBA00022917"/>
    </source>
</evidence>
<dbReference type="Pfam" id="PF04073">
    <property type="entry name" value="tRNA_edit"/>
    <property type="match status" value="1"/>
</dbReference>
<keyword evidence="2 4" id="KW-0648">Protein biosynthesis</keyword>
<dbReference type="Gene3D" id="3.90.960.10">
    <property type="entry name" value="YbaK/aminoacyl-tRNA synthetase-associated domain"/>
    <property type="match status" value="1"/>
</dbReference>
<name>A0ABP8Y6R7_9ACTN</name>
<protein>
    <recommendedName>
        <fullName evidence="4">Cys-tRNA(Pro)/Cys-tRNA(Cys) deacylase</fullName>
        <ecNumber evidence="4">4.2.-.-</ecNumber>
    </recommendedName>
</protein>